<gene>
    <name evidence="10" type="ORF">ACFSNB_06015</name>
</gene>
<dbReference type="SUPFAM" id="SSF53756">
    <property type="entry name" value="UDP-Glycosyltransferase/glycogen phosphorylase"/>
    <property type="match status" value="1"/>
</dbReference>
<feature type="repeat" description="TPR" evidence="8">
    <location>
        <begin position="171"/>
        <end position="204"/>
    </location>
</feature>
<comment type="caution">
    <text evidence="10">The sequence shown here is derived from an EMBL/GenBank/DDBJ whole genome shotgun (WGS) entry which is preliminary data.</text>
</comment>
<evidence type="ECO:0000256" key="5">
    <source>
        <dbReference type="ARBA" id="ARBA00022679"/>
    </source>
</evidence>
<dbReference type="PANTHER" id="PTHR44998:SF1">
    <property type="entry name" value="UDP-N-ACETYLGLUCOSAMINE--PEPTIDE N-ACETYLGLUCOSAMINYLTRANSFERASE 110 KDA SUBUNIT"/>
    <property type="match status" value="1"/>
</dbReference>
<keyword evidence="6" id="KW-0677">Repeat</keyword>
<keyword evidence="7 8" id="KW-0802">TPR repeat</keyword>
<evidence type="ECO:0000256" key="1">
    <source>
        <dbReference type="ARBA" id="ARBA00004922"/>
    </source>
</evidence>
<evidence type="ECO:0000256" key="2">
    <source>
        <dbReference type="ARBA" id="ARBA00005386"/>
    </source>
</evidence>
<keyword evidence="11" id="KW-1185">Reference proteome</keyword>
<accession>A0ABW5CBG9</accession>
<evidence type="ECO:0000256" key="3">
    <source>
        <dbReference type="ARBA" id="ARBA00011970"/>
    </source>
</evidence>
<keyword evidence="5" id="KW-0808">Transferase</keyword>
<dbReference type="Gene3D" id="3.40.50.2000">
    <property type="entry name" value="Glycogen Phosphorylase B"/>
    <property type="match status" value="1"/>
</dbReference>
<reference evidence="11" key="1">
    <citation type="journal article" date="2019" name="Int. J. Syst. Evol. Microbiol.">
        <title>The Global Catalogue of Microorganisms (GCM) 10K type strain sequencing project: providing services to taxonomists for standard genome sequencing and annotation.</title>
        <authorList>
            <consortium name="The Broad Institute Genomics Platform"/>
            <consortium name="The Broad Institute Genome Sequencing Center for Infectious Disease"/>
            <person name="Wu L."/>
            <person name="Ma J."/>
        </authorList>
    </citation>
    <scope>NUCLEOTIDE SEQUENCE [LARGE SCALE GENOMIC DNA]</scope>
    <source>
        <strain evidence="11">KCTC 15012</strain>
    </source>
</reference>
<evidence type="ECO:0000313" key="10">
    <source>
        <dbReference type="EMBL" id="MFD2233353.1"/>
    </source>
</evidence>
<dbReference type="RefSeq" id="WP_377315130.1">
    <property type="nucleotide sequence ID" value="NZ_JBHUIY010000008.1"/>
</dbReference>
<dbReference type="Pfam" id="PF13844">
    <property type="entry name" value="Glyco_transf_41"/>
    <property type="match status" value="2"/>
</dbReference>
<dbReference type="PROSITE" id="PS50005">
    <property type="entry name" value="TPR"/>
    <property type="match status" value="2"/>
</dbReference>
<feature type="domain" description="O-GlcNAc transferase C-terminal" evidence="9">
    <location>
        <begin position="251"/>
        <end position="442"/>
    </location>
</feature>
<dbReference type="InterPro" id="IPR019734">
    <property type="entry name" value="TPR_rpt"/>
</dbReference>
<evidence type="ECO:0000256" key="8">
    <source>
        <dbReference type="PROSITE-ProRule" id="PRU00339"/>
    </source>
</evidence>
<dbReference type="Pfam" id="PF14559">
    <property type="entry name" value="TPR_19"/>
    <property type="match status" value="1"/>
</dbReference>
<dbReference type="EC" id="2.4.1.255" evidence="3"/>
<dbReference type="Proteomes" id="UP001597296">
    <property type="component" value="Unassembled WGS sequence"/>
</dbReference>
<evidence type="ECO:0000313" key="11">
    <source>
        <dbReference type="Proteomes" id="UP001597296"/>
    </source>
</evidence>
<feature type="domain" description="O-GlcNAc transferase C-terminal" evidence="9">
    <location>
        <begin position="454"/>
        <end position="624"/>
    </location>
</feature>
<dbReference type="Gene3D" id="3.40.50.11380">
    <property type="match status" value="1"/>
</dbReference>
<comment type="similarity">
    <text evidence="2">Belongs to the glycosyltransferase 41 family. O-GlcNAc transferase subfamily.</text>
</comment>
<dbReference type="PANTHER" id="PTHR44998">
    <property type="match status" value="1"/>
</dbReference>
<organism evidence="10 11">
    <name type="scientific">Phaeospirillum tilakii</name>
    <dbReference type="NCBI Taxonomy" id="741673"/>
    <lineage>
        <taxon>Bacteria</taxon>
        <taxon>Pseudomonadati</taxon>
        <taxon>Pseudomonadota</taxon>
        <taxon>Alphaproteobacteria</taxon>
        <taxon>Rhodospirillales</taxon>
        <taxon>Rhodospirillaceae</taxon>
        <taxon>Phaeospirillum</taxon>
    </lineage>
</organism>
<feature type="repeat" description="TPR" evidence="8">
    <location>
        <begin position="104"/>
        <end position="137"/>
    </location>
</feature>
<evidence type="ECO:0000256" key="4">
    <source>
        <dbReference type="ARBA" id="ARBA00022676"/>
    </source>
</evidence>
<name>A0ABW5CBG9_9PROT</name>
<evidence type="ECO:0000256" key="7">
    <source>
        <dbReference type="ARBA" id="ARBA00022803"/>
    </source>
</evidence>
<dbReference type="SMART" id="SM00028">
    <property type="entry name" value="TPR"/>
    <property type="match status" value="4"/>
</dbReference>
<dbReference type="InterPro" id="IPR011990">
    <property type="entry name" value="TPR-like_helical_dom_sf"/>
</dbReference>
<sequence>MIDPEREMARAVALAQAGKVKPALAALEKVVAALPQAIPPRYNLALMLLTAGQPAPALRHLDRILAAAPGHPAASFSKARGLMLLDRAEEAVALLQPLAGRGDPEALLALGNALRGLDRAAEAAEAYRALIRVAPAHPGGPVNLGQLLLGGDAEAAAEVLTAGIARHPRRADLHALLGQALLRLGRQAEAVERLRAALALDPGLVQARGHLLRACRESADWDGEAAVLAELRRDLAQARPGVLVLPVQEALFFPFSGAEMRRIAAAEAAFRVPALPRPLTDRSRPAPPPGAPLTVAYLSPDIREHATMHLAGDLFRAHDRARVRVVVASVGPDDGSGWRERIAADSDAFLDLRGIGDRAAAERLVAAGIDLLVDLSVFTRHARPGIAAHRPAPLQLAWLGLAASPAAPWIDYTIVDPVLVPPGQRDHFAEALIRLPHGYQINQAWAPPVPPPPRAALGLPDDALVLGSFNGHRKLDRASFALWLEILAALPGAVLWQLAPPAPARARLETVAEAAGIARDRLIWAPRLPRAEHLARLPAADLFLDALVCGAHTTAADALRTGVPLVTCAGPRLASRVAASLLSAVGLPELVADGPDGLRDLAIALGRDPARRAELRARLLALLPGAVPFDPARFARDLERAYAEIWQRHRAGKAPADLDL</sequence>
<dbReference type="Pfam" id="PF13181">
    <property type="entry name" value="TPR_8"/>
    <property type="match status" value="1"/>
</dbReference>
<dbReference type="EMBL" id="JBHUIY010000008">
    <property type="protein sequence ID" value="MFD2233353.1"/>
    <property type="molecule type" value="Genomic_DNA"/>
</dbReference>
<evidence type="ECO:0000256" key="6">
    <source>
        <dbReference type="ARBA" id="ARBA00022737"/>
    </source>
</evidence>
<dbReference type="InterPro" id="IPR029489">
    <property type="entry name" value="OGT/SEC/SPY_C"/>
</dbReference>
<proteinExistence type="inferred from homology"/>
<dbReference type="Gene3D" id="1.25.40.10">
    <property type="entry name" value="Tetratricopeptide repeat domain"/>
    <property type="match status" value="2"/>
</dbReference>
<comment type="pathway">
    <text evidence="1">Protein modification; protein glycosylation.</text>
</comment>
<dbReference type="SUPFAM" id="SSF48452">
    <property type="entry name" value="TPR-like"/>
    <property type="match status" value="1"/>
</dbReference>
<evidence type="ECO:0000259" key="9">
    <source>
        <dbReference type="Pfam" id="PF13844"/>
    </source>
</evidence>
<keyword evidence="4" id="KW-0328">Glycosyltransferase</keyword>
<protein>
    <recommendedName>
        <fullName evidence="3">protein O-GlcNAc transferase</fullName>
        <ecNumber evidence="3">2.4.1.255</ecNumber>
    </recommendedName>
</protein>